<dbReference type="CDD" id="cd07731">
    <property type="entry name" value="ComA-like_MBL-fold"/>
    <property type="match status" value="1"/>
</dbReference>
<gene>
    <name evidence="8" type="ORF">ACFOYY_15910</name>
</gene>
<dbReference type="PANTHER" id="PTHR30619">
    <property type="entry name" value="DNA INTERNALIZATION/COMPETENCE PROTEIN COMEC/REC2"/>
    <property type="match status" value="1"/>
</dbReference>
<evidence type="ECO:0000256" key="3">
    <source>
        <dbReference type="ARBA" id="ARBA00022692"/>
    </source>
</evidence>
<feature type="transmembrane region" description="Helical" evidence="6">
    <location>
        <begin position="400"/>
        <end position="422"/>
    </location>
</feature>
<accession>A0ABV8F162</accession>
<feature type="transmembrane region" description="Helical" evidence="6">
    <location>
        <begin position="521"/>
        <end position="540"/>
    </location>
</feature>
<dbReference type="Proteomes" id="UP001595698">
    <property type="component" value="Unassembled WGS sequence"/>
</dbReference>
<evidence type="ECO:0000259" key="7">
    <source>
        <dbReference type="SMART" id="SM00849"/>
    </source>
</evidence>
<sequence>MTWLTGQAANPGQDTGQDTPARAHTLHLVLPALASWMAALVLVGCPASIGACAALTALGGALLTAVAIRARGRTAWRGVALAVLVCVAAAAGVVAFHVHAADTGPVAELARRRVSATFEAVVTDDPRERAQRGGLSRRSGFVAPARVEVVRQTSGTAGEPGGAVRLRASVILLATGEEWRSLLPSQRVAVQGRFGPAEPGELLAAVVLVRGPPRVLSGPSWVQRVAGALRAGLREASAVLPQGQRGLLPALVVGDMSQMDEQVKADFKQAGLSHLTAVSGANLAVVAGAAVALARIMGLRLPLRAALAVLAMVFFAVVARPSPSVLRALLMGGVTALALGTGRARDGFAALSVTVLGLILFDPGLARSYGFALSVFATGGILVLAPRWRDRLAGRLPRWAAEAVAVPAAAQAAVTPVLVLMSGQIAPVAVPANLLAGPAVAPATLLGFAASLTAPLHMGAARLLARPAGLATGWIVGVAERAAGLPLAVFPWPGGLAGLAALLVAAPLAVLALRRRWSRRVVAAVAVGVLLAVVVAGSVVTRRSSGGWLLVACDVGQGDALLVAAGPGRAVVVDTGPDPVRMDRCLRSMGVRQVPLVVLTHPHFDHVGGLDGVFRGRPVGAVVVTPRDVAERESVRLSADLTRRGVAEWTAQPGTRWRFGPSELTVLAPWDGTSPPGGGEGTTINNASVVLHVRWAAGTALLSGDVETEAQAELLRRGLPRADILKVPHHGSARYDPGFLAATGARAALISVGAGNDYGHPAPSTVTGLLALGMRVYRTDLSGTLTVVAREAGLAVVRER</sequence>
<dbReference type="InterPro" id="IPR035681">
    <property type="entry name" value="ComA-like_MBL"/>
</dbReference>
<comment type="caution">
    <text evidence="8">The sequence shown here is derived from an EMBL/GenBank/DDBJ whole genome shotgun (WGS) entry which is preliminary data.</text>
</comment>
<feature type="transmembrane region" description="Helical" evidence="6">
    <location>
        <begin position="371"/>
        <end position="388"/>
    </location>
</feature>
<evidence type="ECO:0000256" key="4">
    <source>
        <dbReference type="ARBA" id="ARBA00022989"/>
    </source>
</evidence>
<dbReference type="InterPro" id="IPR004477">
    <property type="entry name" value="ComEC_N"/>
</dbReference>
<feature type="transmembrane region" description="Helical" evidence="6">
    <location>
        <begin position="301"/>
        <end position="319"/>
    </location>
</feature>
<evidence type="ECO:0000256" key="1">
    <source>
        <dbReference type="ARBA" id="ARBA00004651"/>
    </source>
</evidence>
<feature type="transmembrane region" description="Helical" evidence="6">
    <location>
        <begin position="434"/>
        <end position="456"/>
    </location>
</feature>
<keyword evidence="4 6" id="KW-1133">Transmembrane helix</keyword>
<feature type="transmembrane region" description="Helical" evidence="6">
    <location>
        <begin position="468"/>
        <end position="490"/>
    </location>
</feature>
<keyword evidence="2" id="KW-1003">Cell membrane</keyword>
<feature type="domain" description="Metallo-beta-lactamase" evidence="7">
    <location>
        <begin position="557"/>
        <end position="754"/>
    </location>
</feature>
<evidence type="ECO:0000313" key="8">
    <source>
        <dbReference type="EMBL" id="MFC3981626.1"/>
    </source>
</evidence>
<comment type="subcellular location">
    <subcellularLocation>
        <location evidence="1">Cell membrane</location>
        <topology evidence="1">Multi-pass membrane protein</topology>
    </subcellularLocation>
</comment>
<dbReference type="SMART" id="SM00849">
    <property type="entry name" value="Lactamase_B"/>
    <property type="match status" value="1"/>
</dbReference>
<dbReference type="InterPro" id="IPR001279">
    <property type="entry name" value="Metallo-B-lactamas"/>
</dbReference>
<evidence type="ECO:0000256" key="5">
    <source>
        <dbReference type="ARBA" id="ARBA00023136"/>
    </source>
</evidence>
<dbReference type="RefSeq" id="WP_386190166.1">
    <property type="nucleotide sequence ID" value="NZ_JBHSBC010000014.1"/>
</dbReference>
<evidence type="ECO:0000256" key="6">
    <source>
        <dbReference type="SAM" id="Phobius"/>
    </source>
</evidence>
<dbReference type="InterPro" id="IPR036866">
    <property type="entry name" value="RibonucZ/Hydroxyglut_hydro"/>
</dbReference>
<dbReference type="InterPro" id="IPR052159">
    <property type="entry name" value="Competence_DNA_uptake"/>
</dbReference>
<proteinExistence type="predicted"/>
<dbReference type="Pfam" id="PF00753">
    <property type="entry name" value="Lactamase_B"/>
    <property type="match status" value="1"/>
</dbReference>
<protein>
    <submittedName>
        <fullName evidence="8">ComEC/Rec2 family competence protein</fullName>
    </submittedName>
</protein>
<keyword evidence="5 6" id="KW-0472">Membrane</keyword>
<feature type="transmembrane region" description="Helical" evidence="6">
    <location>
        <begin position="325"/>
        <end position="341"/>
    </location>
</feature>
<feature type="transmembrane region" description="Helical" evidence="6">
    <location>
        <begin position="78"/>
        <end position="98"/>
    </location>
</feature>
<dbReference type="NCBIfam" id="TIGR00360">
    <property type="entry name" value="ComEC_N-term"/>
    <property type="match status" value="1"/>
</dbReference>
<name>A0ABV8F162_9ACTN</name>
<feature type="transmembrane region" description="Helical" evidence="6">
    <location>
        <begin position="36"/>
        <end position="66"/>
    </location>
</feature>
<feature type="transmembrane region" description="Helical" evidence="6">
    <location>
        <begin position="496"/>
        <end position="514"/>
    </location>
</feature>
<reference evidence="9" key="1">
    <citation type="journal article" date="2019" name="Int. J. Syst. Evol. Microbiol.">
        <title>The Global Catalogue of Microorganisms (GCM) 10K type strain sequencing project: providing services to taxonomists for standard genome sequencing and annotation.</title>
        <authorList>
            <consortium name="The Broad Institute Genomics Platform"/>
            <consortium name="The Broad Institute Genome Sequencing Center for Infectious Disease"/>
            <person name="Wu L."/>
            <person name="Ma J."/>
        </authorList>
    </citation>
    <scope>NUCLEOTIDE SEQUENCE [LARGE SCALE GENOMIC DNA]</scope>
    <source>
        <strain evidence="9">TBRC 7912</strain>
    </source>
</reference>
<keyword evidence="9" id="KW-1185">Reference proteome</keyword>
<dbReference type="Gene3D" id="3.60.15.10">
    <property type="entry name" value="Ribonuclease Z/Hydroxyacylglutathione hydrolase-like"/>
    <property type="match status" value="1"/>
</dbReference>
<dbReference type="SUPFAM" id="SSF56281">
    <property type="entry name" value="Metallo-hydrolase/oxidoreductase"/>
    <property type="match status" value="1"/>
</dbReference>
<evidence type="ECO:0000313" key="9">
    <source>
        <dbReference type="Proteomes" id="UP001595698"/>
    </source>
</evidence>
<organism evidence="8 9">
    <name type="scientific">Streptosporangium jomthongense</name>
    <dbReference type="NCBI Taxonomy" id="1193683"/>
    <lineage>
        <taxon>Bacteria</taxon>
        <taxon>Bacillati</taxon>
        <taxon>Actinomycetota</taxon>
        <taxon>Actinomycetes</taxon>
        <taxon>Streptosporangiales</taxon>
        <taxon>Streptosporangiaceae</taxon>
        <taxon>Streptosporangium</taxon>
    </lineage>
</organism>
<evidence type="ECO:0000256" key="2">
    <source>
        <dbReference type="ARBA" id="ARBA00022475"/>
    </source>
</evidence>
<dbReference type="Pfam" id="PF03772">
    <property type="entry name" value="Competence"/>
    <property type="match status" value="1"/>
</dbReference>
<dbReference type="EMBL" id="JBHSBC010000014">
    <property type="protein sequence ID" value="MFC3981626.1"/>
    <property type="molecule type" value="Genomic_DNA"/>
</dbReference>
<keyword evidence="3 6" id="KW-0812">Transmembrane</keyword>
<dbReference type="PANTHER" id="PTHR30619:SF1">
    <property type="entry name" value="RECOMBINATION PROTEIN 2"/>
    <property type="match status" value="1"/>
</dbReference>